<dbReference type="Proteomes" id="UP001218638">
    <property type="component" value="Chromosome"/>
</dbReference>
<keyword evidence="2" id="KW-0378">Hydrolase</keyword>
<sequence length="875" mass="95675">MPLPSPRRRAVVSLARPLLALCSASLLFAATSPDPRPWTRWWWPGSAVDRAGITQQLEAFAQAGLGGVEITPIYGAQHAEDRYLPYLSPAWMEALAHTTREAARLGMQVDMATGTGWPFGAPWVDPAGGSQKLVQVDGHLTGAPTQMQVKRAAPGGEGLVLDPYAASALQRYLTPFDEAFRHIDPSGIRAQFHDSFEYYGAEWTPGLAAAFRAAHGYELDDHAAELLTENPPAAGSPAADALGRLKADYRTTLGELHLDYLQAWADWSHDHGWLVRNQSHGAPANLLDLYGAVDIPETETFGSTLFPIPGLRRSPDEIRSGQDLPEPLMMKMASSAAHVMGRPLTSSETCTWLREHWKTTLAMAKPEIDRLFVNGINHVLYHGTVYSPPDAAWPGWLFYASTQFNPNNPWWQDFAALNAYVTRVQTVLQSGQPDNEVLLYWPYADVVDDPSGLIKQLGVHHVDWLTHSPFGAAARELAQAGFACDYVSDAQLEASRPTANGDLQTPGQTYRLLVVPAARRMPLATLRYIISMVRQGTHVVMLALPDDVPGLGHLPARRAEFAGLLDELRSLATDTSLHLTLGSPDERRNPLIAVAAHRGLRRETMAAVGLEYIRRRTDDGFAYFITNLTGESFNAWLPLGAPATTVRRTDPLDGMAGAAPTRIDAAGKTSVRLQLASGQSVLLHATSPDPTTPALAAWPILEPAGPAQPIPGSWSIRFRRGGPVLPPSVGSTALGSWTELPDPENQRFAGTARYTIEFDAPVAPPGTTDWLLNLGDVRESARVQLNGQLIGTAWSLPFQLRLDSALRAGRNVLEIDVTNLAANRIRDLDRRGIDWRIMHEINFVNIRYRPFDASDWPLTPSGLLGPVTLTPLRPE</sequence>
<dbReference type="SUPFAM" id="SSF49785">
    <property type="entry name" value="Galactose-binding domain-like"/>
    <property type="match status" value="1"/>
</dbReference>
<feature type="chain" id="PRO_5042004136" evidence="1">
    <location>
        <begin position="30"/>
        <end position="875"/>
    </location>
</feature>
<dbReference type="KEGG" id="slom:PXH66_18110"/>
<dbReference type="PANTHER" id="PTHR36848:SF2">
    <property type="entry name" value="SECRETED PROTEIN"/>
    <property type="match status" value="1"/>
</dbReference>
<dbReference type="Pfam" id="PF17132">
    <property type="entry name" value="Glyco_hydro_106"/>
    <property type="match status" value="1"/>
</dbReference>
<reference evidence="2" key="1">
    <citation type="submission" date="2023-03" db="EMBL/GenBank/DDBJ databases">
        <title>Lomoglobus Profundus gen. nov., sp. nov., a novel member of the phylum Verrucomicrobia, isolated from deep-marine sediment of South China Sea.</title>
        <authorList>
            <person name="Ahmad T."/>
            <person name="Ishaq S.E."/>
            <person name="Wang F."/>
        </authorList>
    </citation>
    <scope>NUCLEOTIDE SEQUENCE</scope>
    <source>
        <strain evidence="2">LMO-M01</strain>
    </source>
</reference>
<dbReference type="RefSeq" id="WP_330931080.1">
    <property type="nucleotide sequence ID" value="NZ_CP119075.1"/>
</dbReference>
<evidence type="ECO:0000313" key="2">
    <source>
        <dbReference type="EMBL" id="WED64256.1"/>
    </source>
</evidence>
<protein>
    <submittedName>
        <fullName evidence="2">Glycosyl hydrolase</fullName>
    </submittedName>
</protein>
<dbReference type="GO" id="GO:0016787">
    <property type="term" value="F:hydrolase activity"/>
    <property type="evidence" value="ECO:0007669"/>
    <property type="project" value="UniProtKB-KW"/>
</dbReference>
<keyword evidence="3" id="KW-1185">Reference proteome</keyword>
<feature type="signal peptide" evidence="1">
    <location>
        <begin position="1"/>
        <end position="29"/>
    </location>
</feature>
<organism evidence="2 3">
    <name type="scientific">Synoicihabitans lomoniglobus</name>
    <dbReference type="NCBI Taxonomy" id="2909285"/>
    <lineage>
        <taxon>Bacteria</taxon>
        <taxon>Pseudomonadati</taxon>
        <taxon>Verrucomicrobiota</taxon>
        <taxon>Opitutia</taxon>
        <taxon>Opitutales</taxon>
        <taxon>Opitutaceae</taxon>
        <taxon>Synoicihabitans</taxon>
    </lineage>
</organism>
<gene>
    <name evidence="2" type="ORF">PXH66_18110</name>
</gene>
<dbReference type="EMBL" id="CP119075">
    <property type="protein sequence ID" value="WED64256.1"/>
    <property type="molecule type" value="Genomic_DNA"/>
</dbReference>
<dbReference type="InterPro" id="IPR008979">
    <property type="entry name" value="Galactose-bd-like_sf"/>
</dbReference>
<dbReference type="NCBIfam" id="NF045579">
    <property type="entry name" value="rhamnoside_JR"/>
    <property type="match status" value="1"/>
</dbReference>
<keyword evidence="1" id="KW-0732">Signal</keyword>
<dbReference type="AlphaFoldDB" id="A0AAE9ZVP4"/>
<evidence type="ECO:0000313" key="3">
    <source>
        <dbReference type="Proteomes" id="UP001218638"/>
    </source>
</evidence>
<evidence type="ECO:0000256" key="1">
    <source>
        <dbReference type="SAM" id="SignalP"/>
    </source>
</evidence>
<dbReference type="PANTHER" id="PTHR36848">
    <property type="entry name" value="DNA-BINDING PROTEIN (PUTATIVE SECRETED PROTEIN)-RELATED"/>
    <property type="match status" value="1"/>
</dbReference>
<accession>A0AAE9ZVP4</accession>
<dbReference type="InterPro" id="IPR053161">
    <property type="entry name" value="Ulvan_degrading_GH"/>
</dbReference>
<dbReference type="Gene3D" id="2.60.120.260">
    <property type="entry name" value="Galactose-binding domain-like"/>
    <property type="match status" value="1"/>
</dbReference>
<proteinExistence type="predicted"/>
<name>A0AAE9ZVP4_9BACT</name>